<gene>
    <name evidence="2" type="ORF">WKI68_42375</name>
</gene>
<comment type="caution">
    <text evidence="2">The sequence shown here is derived from an EMBL/GenBank/DDBJ whole genome shotgun (WGS) entry which is preliminary data.</text>
</comment>
<sequence length="62" mass="6467">MGHLDQAGVDVGRILADAHAAGLGTDQTVAAVTTGPPRSLHPRPETARQSLKRGWAPTRGRS</sequence>
<reference evidence="2 3" key="1">
    <citation type="submission" date="2024-03" db="EMBL/GenBank/DDBJ databases">
        <title>Novel Streptomyces species of biotechnological and ecological value are a feature of Machair soil.</title>
        <authorList>
            <person name="Prole J.R."/>
            <person name="Goodfellow M."/>
            <person name="Allenby N."/>
            <person name="Ward A.C."/>
        </authorList>
    </citation>
    <scope>NUCLEOTIDE SEQUENCE [LARGE SCALE GENOMIC DNA]</scope>
    <source>
        <strain evidence="2 3">MS1.HAVA.3</strain>
    </source>
</reference>
<protein>
    <submittedName>
        <fullName evidence="2">Uncharacterized protein</fullName>
    </submittedName>
</protein>
<dbReference type="EMBL" id="JBBKAM010000004">
    <property type="protein sequence ID" value="MEJ8646088.1"/>
    <property type="molecule type" value="Genomic_DNA"/>
</dbReference>
<dbReference type="Proteomes" id="UP001382904">
    <property type="component" value="Unassembled WGS sequence"/>
</dbReference>
<organism evidence="2 3">
    <name type="scientific">Streptomyces caledonius</name>
    <dbReference type="NCBI Taxonomy" id="3134107"/>
    <lineage>
        <taxon>Bacteria</taxon>
        <taxon>Bacillati</taxon>
        <taxon>Actinomycetota</taxon>
        <taxon>Actinomycetes</taxon>
        <taxon>Kitasatosporales</taxon>
        <taxon>Streptomycetaceae</taxon>
        <taxon>Streptomyces</taxon>
    </lineage>
</organism>
<name>A0ABU8UG18_9ACTN</name>
<evidence type="ECO:0000256" key="1">
    <source>
        <dbReference type="SAM" id="MobiDB-lite"/>
    </source>
</evidence>
<evidence type="ECO:0000313" key="3">
    <source>
        <dbReference type="Proteomes" id="UP001382904"/>
    </source>
</evidence>
<keyword evidence="3" id="KW-1185">Reference proteome</keyword>
<proteinExistence type="predicted"/>
<accession>A0ABU8UG18</accession>
<feature type="region of interest" description="Disordered" evidence="1">
    <location>
        <begin position="31"/>
        <end position="62"/>
    </location>
</feature>
<evidence type="ECO:0000313" key="2">
    <source>
        <dbReference type="EMBL" id="MEJ8646088.1"/>
    </source>
</evidence>